<evidence type="ECO:0000313" key="4">
    <source>
        <dbReference type="Proteomes" id="UP000618460"/>
    </source>
</evidence>
<keyword evidence="1" id="KW-0732">Signal</keyword>
<comment type="caution">
    <text evidence="3">The sequence shown here is derived from an EMBL/GenBank/DDBJ whole genome shotgun (WGS) entry which is preliminary data.</text>
</comment>
<feature type="signal peptide" evidence="1">
    <location>
        <begin position="1"/>
        <end position="19"/>
    </location>
</feature>
<dbReference type="EMBL" id="BMLG01000010">
    <property type="protein sequence ID" value="GGM33975.1"/>
    <property type="molecule type" value="Genomic_DNA"/>
</dbReference>
<keyword evidence="4" id="KW-1185">Reference proteome</keyword>
<feature type="chain" id="PRO_5039372623" description="Intracellular proteinase inhibitor BsuPI domain-containing protein" evidence="1">
    <location>
        <begin position="20"/>
        <end position="141"/>
    </location>
</feature>
<gene>
    <name evidence="3" type="ORF">GCM10011351_19950</name>
</gene>
<dbReference type="RefSeq" id="WP_117155363.1">
    <property type="nucleotide sequence ID" value="NZ_BMLG01000010.1"/>
</dbReference>
<dbReference type="Gene3D" id="2.60.40.2360">
    <property type="entry name" value="Intracellular proteinase inhibitor BsuPI"/>
    <property type="match status" value="1"/>
</dbReference>
<organism evidence="3 4">
    <name type="scientific">Paraliobacillus quinghaiensis</name>
    <dbReference type="NCBI Taxonomy" id="470815"/>
    <lineage>
        <taxon>Bacteria</taxon>
        <taxon>Bacillati</taxon>
        <taxon>Bacillota</taxon>
        <taxon>Bacilli</taxon>
        <taxon>Bacillales</taxon>
        <taxon>Bacillaceae</taxon>
        <taxon>Paraliobacillus</taxon>
    </lineage>
</organism>
<dbReference type="PROSITE" id="PS51257">
    <property type="entry name" value="PROKAR_LIPOPROTEIN"/>
    <property type="match status" value="1"/>
</dbReference>
<evidence type="ECO:0000256" key="1">
    <source>
        <dbReference type="SAM" id="SignalP"/>
    </source>
</evidence>
<dbReference type="AlphaFoldDB" id="A0A917WVQ6"/>
<proteinExistence type="predicted"/>
<dbReference type="Proteomes" id="UP000618460">
    <property type="component" value="Unassembled WGS sequence"/>
</dbReference>
<sequence length="141" mass="16279">MKHLIKTLMFMLLVGLLIGCGTSDDGDNADRVVPSLVEVDDKTYDYKVKNQTDQTITLEFNSSQRFDYAIFNDEDEQVYLHSDEMMYSQVIGEEELEAGEELVYRIDLSEIDLDPGEYVLEAWMVPNGEEKYKVSENFIIE</sequence>
<feature type="domain" description="Intracellular proteinase inhibitor BsuPI" evidence="2">
    <location>
        <begin position="44"/>
        <end position="125"/>
    </location>
</feature>
<accession>A0A917WVQ6</accession>
<dbReference type="Pfam" id="PF12690">
    <property type="entry name" value="BsuPI"/>
    <property type="match status" value="1"/>
</dbReference>
<dbReference type="InterPro" id="IPR038144">
    <property type="entry name" value="IPI"/>
</dbReference>
<reference evidence="3" key="2">
    <citation type="submission" date="2020-09" db="EMBL/GenBank/DDBJ databases">
        <authorList>
            <person name="Sun Q."/>
            <person name="Zhou Y."/>
        </authorList>
    </citation>
    <scope>NUCLEOTIDE SEQUENCE</scope>
    <source>
        <strain evidence="3">CGMCC 1.6333</strain>
    </source>
</reference>
<evidence type="ECO:0000259" key="2">
    <source>
        <dbReference type="Pfam" id="PF12690"/>
    </source>
</evidence>
<dbReference type="InterPro" id="IPR020481">
    <property type="entry name" value="Intracell_prot_inh_BsuPI"/>
</dbReference>
<dbReference type="OrthoDB" id="2453194at2"/>
<reference evidence="3" key="1">
    <citation type="journal article" date="2014" name="Int. J. Syst. Evol. Microbiol.">
        <title>Complete genome sequence of Corynebacterium casei LMG S-19264T (=DSM 44701T), isolated from a smear-ripened cheese.</title>
        <authorList>
            <consortium name="US DOE Joint Genome Institute (JGI-PGF)"/>
            <person name="Walter F."/>
            <person name="Albersmeier A."/>
            <person name="Kalinowski J."/>
            <person name="Ruckert C."/>
        </authorList>
    </citation>
    <scope>NUCLEOTIDE SEQUENCE</scope>
    <source>
        <strain evidence="3">CGMCC 1.6333</strain>
    </source>
</reference>
<protein>
    <recommendedName>
        <fullName evidence="2">Intracellular proteinase inhibitor BsuPI domain-containing protein</fullName>
    </recommendedName>
</protein>
<name>A0A917WVQ6_9BACI</name>
<evidence type="ECO:0000313" key="3">
    <source>
        <dbReference type="EMBL" id="GGM33975.1"/>
    </source>
</evidence>